<sequence length="35" mass="3958">SFTVIVISPWGRSLLSAKLRMRTNTRITPVKTVMP</sequence>
<feature type="non-terminal residue" evidence="1">
    <location>
        <position position="1"/>
    </location>
</feature>
<reference evidence="1" key="1">
    <citation type="submission" date="2018-05" db="EMBL/GenBank/DDBJ databases">
        <authorList>
            <person name="Lanie J.A."/>
            <person name="Ng W.-L."/>
            <person name="Kazmierczak K.M."/>
            <person name="Andrzejewski T.M."/>
            <person name="Davidsen T.M."/>
            <person name="Wayne K.J."/>
            <person name="Tettelin H."/>
            <person name="Glass J.I."/>
            <person name="Rusch D."/>
            <person name="Podicherti R."/>
            <person name="Tsui H.-C.T."/>
            <person name="Winkler M.E."/>
        </authorList>
    </citation>
    <scope>NUCLEOTIDE SEQUENCE</scope>
</reference>
<evidence type="ECO:0000313" key="1">
    <source>
        <dbReference type="EMBL" id="SVB92613.1"/>
    </source>
</evidence>
<gene>
    <name evidence="1" type="ORF">METZ01_LOCUS245467</name>
</gene>
<name>A0A382I172_9ZZZZ</name>
<organism evidence="1">
    <name type="scientific">marine metagenome</name>
    <dbReference type="NCBI Taxonomy" id="408172"/>
    <lineage>
        <taxon>unclassified sequences</taxon>
        <taxon>metagenomes</taxon>
        <taxon>ecological metagenomes</taxon>
    </lineage>
</organism>
<accession>A0A382I172</accession>
<dbReference type="AlphaFoldDB" id="A0A382I172"/>
<protein>
    <submittedName>
        <fullName evidence="1">Uncharacterized protein</fullName>
    </submittedName>
</protein>
<feature type="non-terminal residue" evidence="1">
    <location>
        <position position="35"/>
    </location>
</feature>
<dbReference type="EMBL" id="UINC01064185">
    <property type="protein sequence ID" value="SVB92613.1"/>
    <property type="molecule type" value="Genomic_DNA"/>
</dbReference>
<proteinExistence type="predicted"/>